<name>A0A2H3DPI2_ARMGA</name>
<evidence type="ECO:0000313" key="2">
    <source>
        <dbReference type="Proteomes" id="UP000217790"/>
    </source>
</evidence>
<accession>A0A2H3DPI2</accession>
<reference evidence="2" key="1">
    <citation type="journal article" date="2017" name="Nat. Ecol. Evol.">
        <title>Genome expansion and lineage-specific genetic innovations in the forest pathogenic fungi Armillaria.</title>
        <authorList>
            <person name="Sipos G."/>
            <person name="Prasanna A.N."/>
            <person name="Walter M.C."/>
            <person name="O'Connor E."/>
            <person name="Balint B."/>
            <person name="Krizsan K."/>
            <person name="Kiss B."/>
            <person name="Hess J."/>
            <person name="Varga T."/>
            <person name="Slot J."/>
            <person name="Riley R."/>
            <person name="Boka B."/>
            <person name="Rigling D."/>
            <person name="Barry K."/>
            <person name="Lee J."/>
            <person name="Mihaltcheva S."/>
            <person name="LaButti K."/>
            <person name="Lipzen A."/>
            <person name="Waldron R."/>
            <person name="Moloney N.M."/>
            <person name="Sperisen C."/>
            <person name="Kredics L."/>
            <person name="Vagvoelgyi C."/>
            <person name="Patrignani A."/>
            <person name="Fitzpatrick D."/>
            <person name="Nagy I."/>
            <person name="Doyle S."/>
            <person name="Anderson J.B."/>
            <person name="Grigoriev I.V."/>
            <person name="Gueldener U."/>
            <person name="Muensterkoetter M."/>
            <person name="Nagy L.G."/>
        </authorList>
    </citation>
    <scope>NUCLEOTIDE SEQUENCE [LARGE SCALE GENOMIC DNA]</scope>
    <source>
        <strain evidence="2">Ar21-2</strain>
    </source>
</reference>
<dbReference type="Proteomes" id="UP000217790">
    <property type="component" value="Unassembled WGS sequence"/>
</dbReference>
<proteinExistence type="predicted"/>
<dbReference type="EMBL" id="KZ293669">
    <property type="protein sequence ID" value="PBK89356.1"/>
    <property type="molecule type" value="Genomic_DNA"/>
</dbReference>
<keyword evidence="2" id="KW-1185">Reference proteome</keyword>
<gene>
    <name evidence="1" type="ORF">ARMGADRAFT_341686</name>
</gene>
<dbReference type="AlphaFoldDB" id="A0A2H3DPI2"/>
<sequence>MQHTYKQPDFPPHSSSWFSGTVMQNSWCRNEDTRGKTQFAPTFPRPRIPNTSSLPNYLRFLVFPSIRVLVRPYFLSYSSGATWVRNVRRKSLSMTLILLGSKRVTVKIRTNTMDVARCPGCRRSVFTDASHCRMKGPHRTNIPRSTTCRDNAALNGSRSIPSSSGLNTSSLCADATSTVSGASRTAGRGIPPTSWCTLYSLVAVLFIEIYVEVVVRDISPQPRLWKSNVAHTAKLDRRCDDIKSCHWRVEKLSVRPVRRMYRDKMRVLRNIARCNC</sequence>
<organism evidence="1 2">
    <name type="scientific">Armillaria gallica</name>
    <name type="common">Bulbous honey fungus</name>
    <name type="synonym">Armillaria bulbosa</name>
    <dbReference type="NCBI Taxonomy" id="47427"/>
    <lineage>
        <taxon>Eukaryota</taxon>
        <taxon>Fungi</taxon>
        <taxon>Dikarya</taxon>
        <taxon>Basidiomycota</taxon>
        <taxon>Agaricomycotina</taxon>
        <taxon>Agaricomycetes</taxon>
        <taxon>Agaricomycetidae</taxon>
        <taxon>Agaricales</taxon>
        <taxon>Marasmiineae</taxon>
        <taxon>Physalacriaceae</taxon>
        <taxon>Armillaria</taxon>
    </lineage>
</organism>
<evidence type="ECO:0000313" key="1">
    <source>
        <dbReference type="EMBL" id="PBK89356.1"/>
    </source>
</evidence>
<dbReference type="InParanoid" id="A0A2H3DPI2"/>
<protein>
    <submittedName>
        <fullName evidence="1">Uncharacterized protein</fullName>
    </submittedName>
</protein>